<feature type="region of interest" description="Disordered" evidence="1">
    <location>
        <begin position="1"/>
        <end position="85"/>
    </location>
</feature>
<feature type="region of interest" description="Disordered" evidence="1">
    <location>
        <begin position="282"/>
        <end position="332"/>
    </location>
</feature>
<name>A0A8H6YH43_9AGAR</name>
<feature type="compositionally biased region" description="Basic and acidic residues" evidence="1">
    <location>
        <begin position="314"/>
        <end position="326"/>
    </location>
</feature>
<protein>
    <submittedName>
        <fullName evidence="2">Uncharacterized protein</fullName>
    </submittedName>
</protein>
<feature type="compositionally biased region" description="Basic and acidic residues" evidence="1">
    <location>
        <begin position="61"/>
        <end position="78"/>
    </location>
</feature>
<accession>A0A8H6YH43</accession>
<dbReference type="Proteomes" id="UP000620124">
    <property type="component" value="Unassembled WGS sequence"/>
</dbReference>
<feature type="compositionally biased region" description="Basic and acidic residues" evidence="1">
    <location>
        <begin position="17"/>
        <end position="29"/>
    </location>
</feature>
<feature type="compositionally biased region" description="Basic residues" evidence="1">
    <location>
        <begin position="33"/>
        <end position="50"/>
    </location>
</feature>
<evidence type="ECO:0000313" key="3">
    <source>
        <dbReference type="Proteomes" id="UP000620124"/>
    </source>
</evidence>
<proteinExistence type="predicted"/>
<keyword evidence="3" id="KW-1185">Reference proteome</keyword>
<organism evidence="2 3">
    <name type="scientific">Mycena venus</name>
    <dbReference type="NCBI Taxonomy" id="2733690"/>
    <lineage>
        <taxon>Eukaryota</taxon>
        <taxon>Fungi</taxon>
        <taxon>Dikarya</taxon>
        <taxon>Basidiomycota</taxon>
        <taxon>Agaricomycotina</taxon>
        <taxon>Agaricomycetes</taxon>
        <taxon>Agaricomycetidae</taxon>
        <taxon>Agaricales</taxon>
        <taxon>Marasmiineae</taxon>
        <taxon>Mycenaceae</taxon>
        <taxon>Mycena</taxon>
    </lineage>
</organism>
<evidence type="ECO:0000256" key="1">
    <source>
        <dbReference type="SAM" id="MobiDB-lite"/>
    </source>
</evidence>
<comment type="caution">
    <text evidence="2">The sequence shown here is derived from an EMBL/GenBank/DDBJ whole genome shotgun (WGS) entry which is preliminary data.</text>
</comment>
<evidence type="ECO:0000313" key="2">
    <source>
        <dbReference type="EMBL" id="KAF7358191.1"/>
    </source>
</evidence>
<gene>
    <name evidence="2" type="ORF">MVEN_00867600</name>
</gene>
<sequence>MPKAKRSPPGTETIQELEARLAAMKEAETAPKPAKRSVGRPKGSKNKVKKNPTDNTPVTPPEDRKPIAESRAESEKSKPRGRRAKDKAIVEVPWRLEHDLSDDLLTAIEHNGPRRQAFGFTKGDLETAGNTTSQTQEAHCERLAQKVLVDSPCGRWMSVDPKALVSTVRGRIATLKTDYHKHKKSLGDTGFGLVVEEREDELYGDPQNVWERIQTDFPWFKRMHALLDGSPVHDNAACTNSNDFLDDKFPGIFNNAFDMETSQDDSSSVVVIDDDAESSSIADAASTFSDDDTAVPPVKRFSPSAVPTAKAAATKREKAAITKTEKTSANTKTVPKPIVAAAPKRKRDSMVDTLKDVVKKDHNSKLELLRISHAAKRQKTEMELKHQAAEAAKTRAHQLEMMKLQLELERIRSGARGGLSMPMEGSSASSSRYADGMLGEGSSSGYESSFATSYNATDLSLPPFSSTYQLSSLLMPTYSHSLTRMLLAPFTLSSVTVLVST</sequence>
<feature type="region of interest" description="Disordered" evidence="1">
    <location>
        <begin position="417"/>
        <end position="436"/>
    </location>
</feature>
<dbReference type="EMBL" id="JACAZI010000006">
    <property type="protein sequence ID" value="KAF7358191.1"/>
    <property type="molecule type" value="Genomic_DNA"/>
</dbReference>
<reference evidence="2" key="1">
    <citation type="submission" date="2020-05" db="EMBL/GenBank/DDBJ databases">
        <title>Mycena genomes resolve the evolution of fungal bioluminescence.</title>
        <authorList>
            <person name="Tsai I.J."/>
        </authorList>
    </citation>
    <scope>NUCLEOTIDE SEQUENCE</scope>
    <source>
        <strain evidence="2">CCC161011</strain>
    </source>
</reference>
<dbReference type="AlphaFoldDB" id="A0A8H6YH43"/>
<dbReference type="OrthoDB" id="3269005at2759"/>